<dbReference type="PROSITE" id="PS50943">
    <property type="entry name" value="HTH_CROC1"/>
    <property type="match status" value="1"/>
</dbReference>
<evidence type="ECO:0000313" key="3">
    <source>
        <dbReference type="Proteomes" id="UP000309992"/>
    </source>
</evidence>
<proteinExistence type="predicted"/>
<dbReference type="InterPro" id="IPR010982">
    <property type="entry name" value="Lambda_DNA-bd_dom_sf"/>
</dbReference>
<dbReference type="RefSeq" id="WP_137097600.1">
    <property type="nucleotide sequence ID" value="NZ_SWMS01000078.1"/>
</dbReference>
<keyword evidence="3" id="KW-1185">Reference proteome</keyword>
<dbReference type="InterPro" id="IPR001387">
    <property type="entry name" value="Cro/C1-type_HTH"/>
</dbReference>
<gene>
    <name evidence="2" type="ORF">FCN18_38920</name>
</gene>
<dbReference type="SUPFAM" id="SSF47413">
    <property type="entry name" value="lambda repressor-like DNA-binding domains"/>
    <property type="match status" value="1"/>
</dbReference>
<dbReference type="EMBL" id="SWMS01000078">
    <property type="protein sequence ID" value="TKG57384.1"/>
    <property type="molecule type" value="Genomic_DNA"/>
</dbReference>
<name>A0ABY2RSM4_9PSEU</name>
<organism evidence="2 3">
    <name type="scientific">Prauserella endophytica</name>
    <dbReference type="NCBI Taxonomy" id="1592324"/>
    <lineage>
        <taxon>Bacteria</taxon>
        <taxon>Bacillati</taxon>
        <taxon>Actinomycetota</taxon>
        <taxon>Actinomycetes</taxon>
        <taxon>Pseudonocardiales</taxon>
        <taxon>Pseudonocardiaceae</taxon>
        <taxon>Prauserella</taxon>
        <taxon>Prauserella coralliicola group</taxon>
    </lineage>
</organism>
<evidence type="ECO:0000259" key="1">
    <source>
        <dbReference type="PROSITE" id="PS50943"/>
    </source>
</evidence>
<dbReference type="Pfam" id="PF19054">
    <property type="entry name" value="DUF5753"/>
    <property type="match status" value="1"/>
</dbReference>
<dbReference type="CDD" id="cd00093">
    <property type="entry name" value="HTH_XRE"/>
    <property type="match status" value="1"/>
</dbReference>
<comment type="caution">
    <text evidence="2">The sequence shown here is derived from an EMBL/GenBank/DDBJ whole genome shotgun (WGS) entry which is preliminary data.</text>
</comment>
<accession>A0ABY2RSM4</accession>
<sequence>MTAVREERIARELRRLRGKYTSTDVQRALGITPSKLSRIESCKVRPSPDDVRRLATFYEADAKTVERLAKAAEQLKQPVWWTEFVGPDWNSALGYHLELETEATRIDSWTIDLVPGLLQTPGYASALMTARVDVPPDQLERRLELRARRQQRVRDGSLELWAIVSETVLHNLIGGPSCVSDQLRYLASTPANVTVQVLPFSAGAHSGLGTSFHLLEFSDWPTVGYQDTITQGLYYDDPDVVQGLARTIDDVRATALSPSASREALSQRAAELEG</sequence>
<reference evidence="2 3" key="1">
    <citation type="journal article" date="2015" name="Antonie Van Leeuwenhoek">
        <title>Prauserella endophytica sp. nov., an endophytic actinobacterium isolated from Tamarix taklamakanensis.</title>
        <authorList>
            <person name="Liu J.M."/>
            <person name="Habden X."/>
            <person name="Guo L."/>
            <person name="Tuo L."/>
            <person name="Jiang Z.K."/>
            <person name="Liu S.W."/>
            <person name="Liu X.F."/>
            <person name="Chen L."/>
            <person name="Li R.F."/>
            <person name="Zhang Y.Q."/>
            <person name="Sun C.H."/>
        </authorList>
    </citation>
    <scope>NUCLEOTIDE SEQUENCE [LARGE SCALE GENOMIC DNA]</scope>
    <source>
        <strain evidence="2 3">CGMCC 4.7182</strain>
    </source>
</reference>
<dbReference type="Proteomes" id="UP000309992">
    <property type="component" value="Unassembled WGS sequence"/>
</dbReference>
<evidence type="ECO:0000313" key="2">
    <source>
        <dbReference type="EMBL" id="TKG57384.1"/>
    </source>
</evidence>
<dbReference type="Gene3D" id="1.10.260.40">
    <property type="entry name" value="lambda repressor-like DNA-binding domains"/>
    <property type="match status" value="1"/>
</dbReference>
<dbReference type="InterPro" id="IPR043917">
    <property type="entry name" value="DUF5753"/>
</dbReference>
<dbReference type="Pfam" id="PF13560">
    <property type="entry name" value="HTH_31"/>
    <property type="match status" value="1"/>
</dbReference>
<feature type="domain" description="HTH cro/C1-type" evidence="1">
    <location>
        <begin position="11"/>
        <end position="65"/>
    </location>
</feature>
<dbReference type="SMART" id="SM00530">
    <property type="entry name" value="HTH_XRE"/>
    <property type="match status" value="1"/>
</dbReference>
<protein>
    <submittedName>
        <fullName evidence="2">Helix-turn-helix domain-containing protein</fullName>
    </submittedName>
</protein>